<reference evidence="1 2" key="1">
    <citation type="submission" date="2024-01" db="EMBL/GenBank/DDBJ databases">
        <title>Genome assemblies of Stephania.</title>
        <authorList>
            <person name="Yang L."/>
        </authorList>
    </citation>
    <scope>NUCLEOTIDE SEQUENCE [LARGE SCALE GENOMIC DNA]</scope>
    <source>
        <strain evidence="1">YNDBR</strain>
        <tissue evidence="1">Leaf</tissue>
    </source>
</reference>
<organism evidence="1 2">
    <name type="scientific">Stephania yunnanensis</name>
    <dbReference type="NCBI Taxonomy" id="152371"/>
    <lineage>
        <taxon>Eukaryota</taxon>
        <taxon>Viridiplantae</taxon>
        <taxon>Streptophyta</taxon>
        <taxon>Embryophyta</taxon>
        <taxon>Tracheophyta</taxon>
        <taxon>Spermatophyta</taxon>
        <taxon>Magnoliopsida</taxon>
        <taxon>Ranunculales</taxon>
        <taxon>Menispermaceae</taxon>
        <taxon>Menispermoideae</taxon>
        <taxon>Cissampelideae</taxon>
        <taxon>Stephania</taxon>
    </lineage>
</organism>
<gene>
    <name evidence="1" type="ORF">Syun_023796</name>
</gene>
<comment type="caution">
    <text evidence="1">The sequence shown here is derived from an EMBL/GenBank/DDBJ whole genome shotgun (WGS) entry which is preliminary data.</text>
</comment>
<proteinExistence type="predicted"/>
<evidence type="ECO:0000313" key="1">
    <source>
        <dbReference type="EMBL" id="KAK9107785.1"/>
    </source>
</evidence>
<protein>
    <submittedName>
        <fullName evidence="1">Uncharacterized protein</fullName>
    </submittedName>
</protein>
<dbReference type="AlphaFoldDB" id="A0AAP0F9K5"/>
<dbReference type="EMBL" id="JBBNAF010000010">
    <property type="protein sequence ID" value="KAK9107785.1"/>
    <property type="molecule type" value="Genomic_DNA"/>
</dbReference>
<evidence type="ECO:0000313" key="2">
    <source>
        <dbReference type="Proteomes" id="UP001420932"/>
    </source>
</evidence>
<accession>A0AAP0F9K5</accession>
<name>A0AAP0F9K5_9MAGN</name>
<sequence length="104" mass="11752">MGLDSLVPFVYLVWLGVLRLGLNEVVYVHLPKYPYINNTKTPHFTHLSLFAQEVDARLLKKKTSLLLLVIAAAAAARDRCCCSWNLLNTSVIDYIGVKWINLAH</sequence>
<keyword evidence="2" id="KW-1185">Reference proteome</keyword>
<dbReference type="Proteomes" id="UP001420932">
    <property type="component" value="Unassembled WGS sequence"/>
</dbReference>